<dbReference type="EMBL" id="GBBK01005766">
    <property type="protein sequence ID" value="JAC18716.1"/>
    <property type="molecule type" value="mRNA"/>
</dbReference>
<evidence type="ECO:0000313" key="2">
    <source>
        <dbReference type="EMBL" id="JAC18716.1"/>
    </source>
</evidence>
<keyword evidence="1" id="KW-0732">Signal</keyword>
<name>A0A023FB24_AMBCJ</name>
<feature type="chain" id="PRO_5001519577" evidence="1">
    <location>
        <begin position="21"/>
        <end position="66"/>
    </location>
</feature>
<proteinExistence type="evidence at transcript level"/>
<dbReference type="AlphaFoldDB" id="A0A023FB24"/>
<evidence type="ECO:0000256" key="1">
    <source>
        <dbReference type="SAM" id="SignalP"/>
    </source>
</evidence>
<sequence>MHFKAVLIGLAIFGFLMSEAIVTNAEAAAEARVEAVAVERVEEGPQEADGRIDPTILGSMVGGGVR</sequence>
<accession>A0A023FB24</accession>
<organism evidence="2">
    <name type="scientific">Amblyomma cajennense</name>
    <name type="common">Cayenne tick</name>
    <name type="synonym">Acarus cajennensis</name>
    <dbReference type="NCBI Taxonomy" id="34607"/>
    <lineage>
        <taxon>Eukaryota</taxon>
        <taxon>Metazoa</taxon>
        <taxon>Ecdysozoa</taxon>
        <taxon>Arthropoda</taxon>
        <taxon>Chelicerata</taxon>
        <taxon>Arachnida</taxon>
        <taxon>Acari</taxon>
        <taxon>Parasitiformes</taxon>
        <taxon>Ixodida</taxon>
        <taxon>Ixodoidea</taxon>
        <taxon>Ixodidae</taxon>
        <taxon>Amblyomminae</taxon>
        <taxon>Amblyomma</taxon>
    </lineage>
</organism>
<reference evidence="2" key="1">
    <citation type="submission" date="2014-03" db="EMBL/GenBank/DDBJ databases">
        <title>The sialotranscriptome of Amblyomma triste, Amblyomma parvum and Amblyomma cajennense ticks, uncovered by 454-based RNA-seq.</title>
        <authorList>
            <person name="Garcia G.R."/>
            <person name="Gardinassi L.G."/>
            <person name="Ribeiro J.M."/>
            <person name="Anatriello E."/>
            <person name="Ferreira B.R."/>
            <person name="Moreira H.N."/>
            <person name="Mafra C."/>
            <person name="Olegario M.M."/>
            <person name="Szabo P.J."/>
            <person name="Miranda-Santos I.K."/>
            <person name="Maruyama S.R."/>
        </authorList>
    </citation>
    <scope>NUCLEOTIDE SEQUENCE</scope>
    <source>
        <strain evidence="2">Uberlandia</strain>
        <tissue evidence="2">Salivary glands</tissue>
    </source>
</reference>
<protein>
    <submittedName>
        <fullName evidence="2">Putative secreted protein</fullName>
    </submittedName>
</protein>
<feature type="signal peptide" evidence="1">
    <location>
        <begin position="1"/>
        <end position="20"/>
    </location>
</feature>